<dbReference type="InterPro" id="IPR019587">
    <property type="entry name" value="Polyketide_cyclase/dehydratase"/>
</dbReference>
<dbReference type="Proteomes" id="UP000233398">
    <property type="component" value="Unassembled WGS sequence"/>
</dbReference>
<dbReference type="EMBL" id="PISP01000001">
    <property type="protein sequence ID" value="PKD45146.1"/>
    <property type="molecule type" value="Genomic_DNA"/>
</dbReference>
<name>A0A2N0VLS8_9BACT</name>
<proteinExistence type="predicted"/>
<sequence length="152" mass="17375">MKEINTIIHIHAPSEIVWETLMNFRDYPDWNPFIKSIEGKPVKGESISVTVQPPDGRPVTFKPSVLKSDDQKEFRWRGKVMVKGLFDGEHYFILTKLPNGSTAVNHGESFSGLIVPLMRGVLQKTERGFKRMNIALKERCEQKYKATKNNSA</sequence>
<comment type="caution">
    <text evidence="1">The sequence shown here is derived from an EMBL/GenBank/DDBJ whole genome shotgun (WGS) entry which is preliminary data.</text>
</comment>
<protein>
    <submittedName>
        <fullName evidence="1">SRPBCC domain-containing protein</fullName>
    </submittedName>
</protein>
<evidence type="ECO:0000313" key="1">
    <source>
        <dbReference type="EMBL" id="PKD45146.1"/>
    </source>
</evidence>
<dbReference type="Gene3D" id="3.30.530.20">
    <property type="match status" value="1"/>
</dbReference>
<keyword evidence="2" id="KW-1185">Reference proteome</keyword>
<accession>A0A2N0VLS8</accession>
<dbReference type="RefSeq" id="WP_101072638.1">
    <property type="nucleotide sequence ID" value="NZ_PISP01000001.1"/>
</dbReference>
<dbReference type="AlphaFoldDB" id="A0A2N0VLS8"/>
<dbReference type="Pfam" id="PF10604">
    <property type="entry name" value="Polyketide_cyc2"/>
    <property type="match status" value="1"/>
</dbReference>
<gene>
    <name evidence="1" type="ORF">CWD77_06745</name>
</gene>
<reference evidence="1 2" key="1">
    <citation type="submission" date="2017-11" db="EMBL/GenBank/DDBJ databases">
        <title>Rhodohalobacter 15182 sp. nov., isolated from a salt lake.</title>
        <authorList>
            <person name="Han S."/>
        </authorList>
    </citation>
    <scope>NUCLEOTIDE SEQUENCE [LARGE SCALE GENOMIC DNA]</scope>
    <source>
        <strain evidence="1 2">15182</strain>
    </source>
</reference>
<dbReference type="CDD" id="cd07822">
    <property type="entry name" value="SRPBCC_4"/>
    <property type="match status" value="1"/>
</dbReference>
<dbReference type="SUPFAM" id="SSF55961">
    <property type="entry name" value="Bet v1-like"/>
    <property type="match status" value="1"/>
</dbReference>
<dbReference type="PANTHER" id="PTHR36166">
    <property type="entry name" value="CHROMOSOME 9, WHOLE GENOME SHOTGUN SEQUENCE"/>
    <property type="match status" value="1"/>
</dbReference>
<evidence type="ECO:0000313" key="2">
    <source>
        <dbReference type="Proteomes" id="UP000233398"/>
    </source>
</evidence>
<organism evidence="1 2">
    <name type="scientific">Rhodohalobacter barkolensis</name>
    <dbReference type="NCBI Taxonomy" id="2053187"/>
    <lineage>
        <taxon>Bacteria</taxon>
        <taxon>Pseudomonadati</taxon>
        <taxon>Balneolota</taxon>
        <taxon>Balneolia</taxon>
        <taxon>Balneolales</taxon>
        <taxon>Balneolaceae</taxon>
        <taxon>Rhodohalobacter</taxon>
    </lineage>
</organism>
<dbReference type="OrthoDB" id="191189at2"/>
<dbReference type="InterPro" id="IPR023393">
    <property type="entry name" value="START-like_dom_sf"/>
</dbReference>
<dbReference type="PANTHER" id="PTHR36166:SF1">
    <property type="entry name" value="SRPBCC DOMAIN-CONTAINING PROTEIN"/>
    <property type="match status" value="1"/>
</dbReference>